<dbReference type="Proteomes" id="UP001054837">
    <property type="component" value="Unassembled WGS sequence"/>
</dbReference>
<reference evidence="1 2" key="1">
    <citation type="submission" date="2021-06" db="EMBL/GenBank/DDBJ databases">
        <title>Caerostris darwini draft genome.</title>
        <authorList>
            <person name="Kono N."/>
            <person name="Arakawa K."/>
        </authorList>
    </citation>
    <scope>NUCLEOTIDE SEQUENCE [LARGE SCALE GENOMIC DNA]</scope>
</reference>
<proteinExistence type="predicted"/>
<accession>A0AAV4W0D5</accession>
<sequence length="122" mass="14103">MYILDHASKYSATFSGCKKKAVPCRQMIFPAIRYQLIPLVSNHFVVMTGIKCSGTEDWMLVPRTDGHGPRLLPKNLKQKKRGVLMVRRWCWGASKNMSLQGKQNRVYPLLLLLMRLRFLNLP</sequence>
<dbReference type="AlphaFoldDB" id="A0AAV4W0D5"/>
<evidence type="ECO:0000313" key="1">
    <source>
        <dbReference type="EMBL" id="GIY76162.1"/>
    </source>
</evidence>
<organism evidence="1 2">
    <name type="scientific">Caerostris darwini</name>
    <dbReference type="NCBI Taxonomy" id="1538125"/>
    <lineage>
        <taxon>Eukaryota</taxon>
        <taxon>Metazoa</taxon>
        <taxon>Ecdysozoa</taxon>
        <taxon>Arthropoda</taxon>
        <taxon>Chelicerata</taxon>
        <taxon>Arachnida</taxon>
        <taxon>Araneae</taxon>
        <taxon>Araneomorphae</taxon>
        <taxon>Entelegynae</taxon>
        <taxon>Araneoidea</taxon>
        <taxon>Araneidae</taxon>
        <taxon>Caerostris</taxon>
    </lineage>
</organism>
<protein>
    <submittedName>
        <fullName evidence="1">Uncharacterized protein</fullName>
    </submittedName>
</protein>
<comment type="caution">
    <text evidence="1">The sequence shown here is derived from an EMBL/GenBank/DDBJ whole genome shotgun (WGS) entry which is preliminary data.</text>
</comment>
<dbReference type="EMBL" id="BPLQ01013956">
    <property type="protein sequence ID" value="GIY76162.1"/>
    <property type="molecule type" value="Genomic_DNA"/>
</dbReference>
<name>A0AAV4W0D5_9ARAC</name>
<keyword evidence="2" id="KW-1185">Reference proteome</keyword>
<evidence type="ECO:0000313" key="2">
    <source>
        <dbReference type="Proteomes" id="UP001054837"/>
    </source>
</evidence>
<gene>
    <name evidence="1" type="ORF">CDAR_461101</name>
</gene>